<dbReference type="InterPro" id="IPR007235">
    <property type="entry name" value="Glyco_trans_28_C"/>
</dbReference>
<dbReference type="OrthoDB" id="9810950at2"/>
<name>A0A1I3KMG4_9PSEU</name>
<evidence type="ECO:0000259" key="5">
    <source>
        <dbReference type="Pfam" id="PF04101"/>
    </source>
</evidence>
<evidence type="ECO:0000256" key="2">
    <source>
        <dbReference type="ARBA" id="ARBA00006962"/>
    </source>
</evidence>
<dbReference type="Proteomes" id="UP000199025">
    <property type="component" value="Unassembled WGS sequence"/>
</dbReference>
<organism evidence="7 8">
    <name type="scientific">Amycolatopsis sacchari</name>
    <dbReference type="NCBI Taxonomy" id="115433"/>
    <lineage>
        <taxon>Bacteria</taxon>
        <taxon>Bacillati</taxon>
        <taxon>Actinomycetota</taxon>
        <taxon>Actinomycetes</taxon>
        <taxon>Pseudonocardiales</taxon>
        <taxon>Pseudonocardiaceae</taxon>
        <taxon>Amycolatopsis</taxon>
    </lineage>
</organism>
<comment type="subcellular location">
    <subcellularLocation>
        <location evidence="1">Membrane</location>
    </subcellularLocation>
</comment>
<dbReference type="GO" id="GO:0016020">
    <property type="term" value="C:membrane"/>
    <property type="evidence" value="ECO:0007669"/>
    <property type="project" value="UniProtKB-SubCell"/>
</dbReference>
<dbReference type="InterPro" id="IPR050519">
    <property type="entry name" value="Glycosyltransf_28_UgtP"/>
</dbReference>
<evidence type="ECO:0000313" key="8">
    <source>
        <dbReference type="Proteomes" id="UP000199025"/>
    </source>
</evidence>
<dbReference type="InterPro" id="IPR009695">
    <property type="entry name" value="Diacylglyc_glucosyltr_N"/>
</dbReference>
<dbReference type="GO" id="GO:0016758">
    <property type="term" value="F:hexosyltransferase activity"/>
    <property type="evidence" value="ECO:0007669"/>
    <property type="project" value="InterPro"/>
</dbReference>
<dbReference type="SUPFAM" id="SSF53756">
    <property type="entry name" value="UDP-Glycosyltransferase/glycogen phosphorylase"/>
    <property type="match status" value="1"/>
</dbReference>
<dbReference type="RefSeq" id="WP_091504088.1">
    <property type="nucleotide sequence ID" value="NZ_FORP01000001.1"/>
</dbReference>
<dbReference type="AlphaFoldDB" id="A0A1I3KMG4"/>
<dbReference type="Pfam" id="PF04101">
    <property type="entry name" value="Glyco_tran_28_C"/>
    <property type="match status" value="1"/>
</dbReference>
<comment type="similarity">
    <text evidence="2">Belongs to the glycosyltransferase 28 family.</text>
</comment>
<evidence type="ECO:0000313" key="7">
    <source>
        <dbReference type="EMBL" id="SFI73679.1"/>
    </source>
</evidence>
<keyword evidence="3" id="KW-0328">Glycosyltransferase</keyword>
<dbReference type="Gene3D" id="3.40.50.2000">
    <property type="entry name" value="Glycogen Phosphorylase B"/>
    <property type="match status" value="1"/>
</dbReference>
<dbReference type="PANTHER" id="PTHR43025">
    <property type="entry name" value="MONOGALACTOSYLDIACYLGLYCEROL SYNTHASE"/>
    <property type="match status" value="1"/>
</dbReference>
<gene>
    <name evidence="7" type="ORF">SAMN05421835_101618</name>
</gene>
<protein>
    <submittedName>
        <fullName evidence="7">UDP-N-acetylglucosamine:LPS N-acetylglucosamine transferase</fullName>
    </submittedName>
</protein>
<proteinExistence type="inferred from homology"/>
<feature type="domain" description="Glycosyl transferase family 28 C-terminal" evidence="5">
    <location>
        <begin position="205"/>
        <end position="348"/>
    </location>
</feature>
<accession>A0A1I3KMG4</accession>
<dbReference type="PANTHER" id="PTHR43025:SF3">
    <property type="entry name" value="MONOGALACTOSYLDIACYLGLYCEROL SYNTHASE 1, CHLOROPLASTIC"/>
    <property type="match status" value="1"/>
</dbReference>
<evidence type="ECO:0000259" key="6">
    <source>
        <dbReference type="Pfam" id="PF06925"/>
    </source>
</evidence>
<keyword evidence="8" id="KW-1185">Reference proteome</keyword>
<dbReference type="EMBL" id="FORP01000001">
    <property type="protein sequence ID" value="SFI73679.1"/>
    <property type="molecule type" value="Genomic_DNA"/>
</dbReference>
<evidence type="ECO:0000256" key="1">
    <source>
        <dbReference type="ARBA" id="ARBA00004370"/>
    </source>
</evidence>
<evidence type="ECO:0000256" key="4">
    <source>
        <dbReference type="ARBA" id="ARBA00022679"/>
    </source>
</evidence>
<reference evidence="7 8" key="1">
    <citation type="submission" date="2016-10" db="EMBL/GenBank/DDBJ databases">
        <authorList>
            <person name="de Groot N.N."/>
        </authorList>
    </citation>
    <scope>NUCLEOTIDE SEQUENCE [LARGE SCALE GENOMIC DNA]</scope>
    <source>
        <strain evidence="7 8">DSM 44468</strain>
    </source>
</reference>
<dbReference type="GO" id="GO:0009247">
    <property type="term" value="P:glycolipid biosynthetic process"/>
    <property type="evidence" value="ECO:0007669"/>
    <property type="project" value="InterPro"/>
</dbReference>
<dbReference type="STRING" id="115433.SAMN05421835_101618"/>
<evidence type="ECO:0000256" key="3">
    <source>
        <dbReference type="ARBA" id="ARBA00022676"/>
    </source>
</evidence>
<sequence>MNRVLVVSAAMGEGHNATGRALEDAVHRLWPDADVAWLDTLDVMGSGVGPLFRWIYVSNVQRTPWLYEYFYRSLWRHRWFATASKRFVGAWCGRRLAGRVEDYAPDLVLSTYPLGSAGLEWLRRHDRLPMPTGAWISDFAPHPFWVYGSLDLTFVMHEQAVPPALACVPESTVEVSAPPVRATFRPGDRDTARERLGLPPGAFVALVSCGSLGFGDVEDAARALLAAHPEVVPVVVCGRNTALQRRLAPLAEADPRLRVLGWTDEMPAYTIASDVVVTNAGGATGLEALACGRPVLMHRPIAAHGRANAELMADAGLAIVCETDAELGDAVRTLITEPQRWKAMAEAATRHCDSTGTLEDGLLALTGVHPARELR</sequence>
<keyword evidence="4 7" id="KW-0808">Transferase</keyword>
<feature type="domain" description="Diacylglycerol glucosyltransferase N-terminal" evidence="6">
    <location>
        <begin position="17"/>
        <end position="180"/>
    </location>
</feature>
<dbReference type="Pfam" id="PF06925">
    <property type="entry name" value="MGDG_synth"/>
    <property type="match status" value="1"/>
</dbReference>